<sequence>MSELLTIQALAAGYGGAQVLSDISLNLEAGKSLAVLGRNGAGKTTLLDSIIGVTTYMSGSIHVSGRDITSLSPENRAASGIGWVPQERNIFRSLSVEENLTVTARRGEWTLQRVYAFFPRLEERRRNMGDALSGGEQQMLAIGRALMLNPRLLLLDEPLEGLAPVIADEVMAGLGRLVSGGLSMIVVEQKARKILPLTDYACVIDRGRMAWSGDSASLLQEDGLLDRLMALS</sequence>
<comment type="caution">
    <text evidence="8">The sequence shown here is derived from an EMBL/GenBank/DDBJ whole genome shotgun (WGS) entry which is preliminary data.</text>
</comment>
<keyword evidence="9" id="KW-1185">Reference proteome</keyword>
<dbReference type="Proteomes" id="UP001597263">
    <property type="component" value="Unassembled WGS sequence"/>
</dbReference>
<name>A0ABW3V2Y9_9HYPH</name>
<organism evidence="8 9">
    <name type="scientific">Pseudochrobactrum kiredjianiae</name>
    <dbReference type="NCBI Taxonomy" id="386305"/>
    <lineage>
        <taxon>Bacteria</taxon>
        <taxon>Pseudomonadati</taxon>
        <taxon>Pseudomonadota</taxon>
        <taxon>Alphaproteobacteria</taxon>
        <taxon>Hyphomicrobiales</taxon>
        <taxon>Brucellaceae</taxon>
        <taxon>Pseudochrobactrum</taxon>
    </lineage>
</organism>
<dbReference type="PANTHER" id="PTHR43820">
    <property type="entry name" value="HIGH-AFFINITY BRANCHED-CHAIN AMINO ACID TRANSPORT ATP-BINDING PROTEIN LIVF"/>
    <property type="match status" value="1"/>
</dbReference>
<dbReference type="PROSITE" id="PS00211">
    <property type="entry name" value="ABC_TRANSPORTER_1"/>
    <property type="match status" value="1"/>
</dbReference>
<evidence type="ECO:0000313" key="8">
    <source>
        <dbReference type="EMBL" id="MFD1227547.1"/>
    </source>
</evidence>
<dbReference type="InterPro" id="IPR017871">
    <property type="entry name" value="ABC_transporter-like_CS"/>
</dbReference>
<evidence type="ECO:0000313" key="9">
    <source>
        <dbReference type="Proteomes" id="UP001597263"/>
    </source>
</evidence>
<dbReference type="RefSeq" id="WP_289386237.1">
    <property type="nucleotide sequence ID" value="NZ_JAUCBM010000002.1"/>
</dbReference>
<accession>A0ABW3V2Y9</accession>
<feature type="domain" description="ABC transporter" evidence="7">
    <location>
        <begin position="5"/>
        <end position="231"/>
    </location>
</feature>
<dbReference type="InterPro" id="IPR003593">
    <property type="entry name" value="AAA+_ATPase"/>
</dbReference>
<keyword evidence="6" id="KW-0029">Amino-acid transport</keyword>
<dbReference type="InterPro" id="IPR003439">
    <property type="entry name" value="ABC_transporter-like_ATP-bd"/>
</dbReference>
<keyword evidence="3" id="KW-0813">Transport</keyword>
<protein>
    <submittedName>
        <fullName evidence="8">ABC transporter ATP-binding protein</fullName>
    </submittedName>
</protein>
<evidence type="ECO:0000256" key="4">
    <source>
        <dbReference type="ARBA" id="ARBA00022741"/>
    </source>
</evidence>
<gene>
    <name evidence="8" type="ORF">ACFQ35_10405</name>
</gene>
<evidence type="ECO:0000256" key="3">
    <source>
        <dbReference type="ARBA" id="ARBA00022448"/>
    </source>
</evidence>
<evidence type="ECO:0000256" key="2">
    <source>
        <dbReference type="ARBA" id="ARBA00005417"/>
    </source>
</evidence>
<dbReference type="SMART" id="SM00382">
    <property type="entry name" value="AAA"/>
    <property type="match status" value="1"/>
</dbReference>
<evidence type="ECO:0000256" key="1">
    <source>
        <dbReference type="ARBA" id="ARBA00004533"/>
    </source>
</evidence>
<dbReference type="PROSITE" id="PS50893">
    <property type="entry name" value="ABC_TRANSPORTER_2"/>
    <property type="match status" value="1"/>
</dbReference>
<proteinExistence type="inferred from homology"/>
<dbReference type="PANTHER" id="PTHR43820:SF2">
    <property type="entry name" value="ABC TRANSPORTER ATP-BINDING PROTEIN"/>
    <property type="match status" value="1"/>
</dbReference>
<keyword evidence="4" id="KW-0547">Nucleotide-binding</keyword>
<evidence type="ECO:0000256" key="6">
    <source>
        <dbReference type="ARBA" id="ARBA00022970"/>
    </source>
</evidence>
<dbReference type="SUPFAM" id="SSF52540">
    <property type="entry name" value="P-loop containing nucleoside triphosphate hydrolases"/>
    <property type="match status" value="1"/>
</dbReference>
<evidence type="ECO:0000259" key="7">
    <source>
        <dbReference type="PROSITE" id="PS50893"/>
    </source>
</evidence>
<dbReference type="Gene3D" id="3.40.50.300">
    <property type="entry name" value="P-loop containing nucleotide triphosphate hydrolases"/>
    <property type="match status" value="1"/>
</dbReference>
<comment type="similarity">
    <text evidence="2">Belongs to the ABC transporter superfamily.</text>
</comment>
<keyword evidence="5 8" id="KW-0067">ATP-binding</keyword>
<dbReference type="InterPro" id="IPR052156">
    <property type="entry name" value="BCAA_Transport_ATP-bd_LivF"/>
</dbReference>
<dbReference type="GO" id="GO:0005524">
    <property type="term" value="F:ATP binding"/>
    <property type="evidence" value="ECO:0007669"/>
    <property type="project" value="UniProtKB-KW"/>
</dbReference>
<reference evidence="9" key="1">
    <citation type="journal article" date="2019" name="Int. J. Syst. Evol. Microbiol.">
        <title>The Global Catalogue of Microorganisms (GCM) 10K type strain sequencing project: providing services to taxonomists for standard genome sequencing and annotation.</title>
        <authorList>
            <consortium name="The Broad Institute Genomics Platform"/>
            <consortium name="The Broad Institute Genome Sequencing Center for Infectious Disease"/>
            <person name="Wu L."/>
            <person name="Ma J."/>
        </authorList>
    </citation>
    <scope>NUCLEOTIDE SEQUENCE [LARGE SCALE GENOMIC DNA]</scope>
    <source>
        <strain evidence="9">CCUG 49584</strain>
    </source>
</reference>
<dbReference type="CDD" id="cd03224">
    <property type="entry name" value="ABC_TM1139_LivF_branched"/>
    <property type="match status" value="1"/>
</dbReference>
<evidence type="ECO:0000256" key="5">
    <source>
        <dbReference type="ARBA" id="ARBA00022840"/>
    </source>
</evidence>
<dbReference type="Pfam" id="PF00005">
    <property type="entry name" value="ABC_tran"/>
    <property type="match status" value="1"/>
</dbReference>
<dbReference type="EMBL" id="JBHTMA010000037">
    <property type="protein sequence ID" value="MFD1227547.1"/>
    <property type="molecule type" value="Genomic_DNA"/>
</dbReference>
<dbReference type="InterPro" id="IPR027417">
    <property type="entry name" value="P-loop_NTPase"/>
</dbReference>
<comment type="subcellular location">
    <subcellularLocation>
        <location evidence="1">Cell inner membrane</location>
    </subcellularLocation>
</comment>